<comment type="similarity">
    <text evidence="1">Belongs to the poly(ADP-ribose) glycohydrolase family.</text>
</comment>
<evidence type="ECO:0000256" key="2">
    <source>
        <dbReference type="ARBA" id="ARBA00012255"/>
    </source>
</evidence>
<evidence type="ECO:0000313" key="6">
    <source>
        <dbReference type="EMBL" id="KAL1608508.1"/>
    </source>
</evidence>
<dbReference type="PANTHER" id="PTHR12837:SF0">
    <property type="entry name" value="POLY(ADP-RIBOSE) GLYCOHYDROLASE"/>
    <property type="match status" value="1"/>
</dbReference>
<evidence type="ECO:0000313" key="7">
    <source>
        <dbReference type="Proteomes" id="UP001521785"/>
    </source>
</evidence>
<dbReference type="InterPro" id="IPR048362">
    <property type="entry name" value="PARG_helical"/>
</dbReference>
<comment type="caution">
    <text evidence="6">The sequence shown here is derived from an EMBL/GenBank/DDBJ whole genome shotgun (WGS) entry which is preliminary data.</text>
</comment>
<reference evidence="6 7" key="1">
    <citation type="submission" date="2024-02" db="EMBL/GenBank/DDBJ databases">
        <title>De novo assembly and annotation of 12 fungi associated with fruit tree decline syndrome in Ontario, Canada.</title>
        <authorList>
            <person name="Sulman M."/>
            <person name="Ellouze W."/>
            <person name="Ilyukhin E."/>
        </authorList>
    </citation>
    <scope>NUCLEOTIDE SEQUENCE [LARGE SCALE GENOMIC DNA]</scope>
    <source>
        <strain evidence="6 7">M42-189</strain>
    </source>
</reference>
<dbReference type="Proteomes" id="UP001521785">
    <property type="component" value="Unassembled WGS sequence"/>
</dbReference>
<proteinExistence type="inferred from homology"/>
<dbReference type="InterPro" id="IPR007724">
    <property type="entry name" value="Poly_GlycHdrlase"/>
</dbReference>
<organism evidence="6 7">
    <name type="scientific">Paraconiothyrium brasiliense</name>
    <dbReference type="NCBI Taxonomy" id="300254"/>
    <lineage>
        <taxon>Eukaryota</taxon>
        <taxon>Fungi</taxon>
        <taxon>Dikarya</taxon>
        <taxon>Ascomycota</taxon>
        <taxon>Pezizomycotina</taxon>
        <taxon>Dothideomycetes</taxon>
        <taxon>Pleosporomycetidae</taxon>
        <taxon>Pleosporales</taxon>
        <taxon>Massarineae</taxon>
        <taxon>Didymosphaeriaceae</taxon>
        <taxon>Paraconiothyrium</taxon>
    </lineage>
</organism>
<dbReference type="PANTHER" id="PTHR12837">
    <property type="entry name" value="POLY ADP-RIBOSE GLYCOHYDROLASE"/>
    <property type="match status" value="1"/>
</dbReference>
<dbReference type="Pfam" id="PF05028">
    <property type="entry name" value="PARG_cat_C"/>
    <property type="match status" value="1"/>
</dbReference>
<accession>A0ABR3RW41</accession>
<dbReference type="InterPro" id="IPR046372">
    <property type="entry name" value="PARG_cat_C"/>
</dbReference>
<evidence type="ECO:0000259" key="5">
    <source>
        <dbReference type="Pfam" id="PF20811"/>
    </source>
</evidence>
<gene>
    <name evidence="6" type="ORF">SLS60_003450</name>
</gene>
<keyword evidence="3" id="KW-0378">Hydrolase</keyword>
<feature type="domain" description="PARG catalytic Macro" evidence="4">
    <location>
        <begin position="235"/>
        <end position="404"/>
    </location>
</feature>
<dbReference type="EMBL" id="JAKJXO020000003">
    <property type="protein sequence ID" value="KAL1608508.1"/>
    <property type="molecule type" value="Genomic_DNA"/>
</dbReference>
<evidence type="ECO:0000256" key="1">
    <source>
        <dbReference type="ARBA" id="ARBA00009545"/>
    </source>
</evidence>
<evidence type="ECO:0000256" key="3">
    <source>
        <dbReference type="ARBA" id="ARBA00022801"/>
    </source>
</evidence>
<sequence length="459" mass="51319">MSTTPWPLFYTLPSCPTITTQDRFGLLDADTPSVPFWSVLSALLTPPVGSLPAFLEILEIIAVELRGTAPPDYNTLRSCLQAREAELLNTIWPKVKELALDMPRLFPMHRLPVLKDGGAGKVELSREQVGCLVAHQLLSTLAAPLWQDGFQNFEIWYQGEQPHVSAPEIYITAVLDYFAQIATAVKRPEWTVTYELSSQSEPFDHGMLQDRMKELGDIELRPMSEKTSESESLGTSGNAVVISANRFIGFGRSATQEEVFVGTTPEACPGVLVTPPLTDSQVLVVRGCEAVVKTVGQGRQIRMCGTHTKPHDEIGEEHRNKWRDRTMLFMDALELDSYDGAAYPDVEHANVEREMAKALRAFGSANYPRIYTGLWGCRTFGGDPEVKMTILWLAATVKESALVITYEEEREDFAQKLARFVDLVRARGYKVGDVWDLLWEAEGSGIAKWGFLDWVFGRR</sequence>
<dbReference type="EC" id="3.2.1.143" evidence="2"/>
<protein>
    <recommendedName>
        <fullName evidence="2">poly(ADP-ribose) glycohydrolase</fullName>
        <ecNumber evidence="2">3.2.1.143</ecNumber>
    </recommendedName>
</protein>
<dbReference type="Pfam" id="PF20811">
    <property type="entry name" value="PARG_cat_N"/>
    <property type="match status" value="1"/>
</dbReference>
<feature type="domain" description="PARG helical" evidence="5">
    <location>
        <begin position="82"/>
        <end position="195"/>
    </location>
</feature>
<name>A0ABR3RW41_9PLEO</name>
<evidence type="ECO:0000259" key="4">
    <source>
        <dbReference type="Pfam" id="PF05028"/>
    </source>
</evidence>
<keyword evidence="7" id="KW-1185">Reference proteome</keyword>